<dbReference type="Pfam" id="PF00194">
    <property type="entry name" value="Carb_anhydrase"/>
    <property type="match status" value="1"/>
</dbReference>
<dbReference type="SMART" id="SM01057">
    <property type="entry name" value="Carb_anhydrase"/>
    <property type="match status" value="1"/>
</dbReference>
<dbReference type="GO" id="GO:0008270">
    <property type="term" value="F:zinc ion binding"/>
    <property type="evidence" value="ECO:0007669"/>
    <property type="project" value="InterPro"/>
</dbReference>
<name>A0A5J4NI68_9TREM</name>
<evidence type="ECO:0000256" key="2">
    <source>
        <dbReference type="ARBA" id="ARBA00012925"/>
    </source>
</evidence>
<keyword evidence="9" id="KW-1185">Reference proteome</keyword>
<reference evidence="8 9" key="1">
    <citation type="journal article" date="2019" name="Gigascience">
        <title>Whole-genome sequence of the oriental lung fluke Paragonimus westermani.</title>
        <authorList>
            <person name="Oey H."/>
            <person name="Zakrzewski M."/>
            <person name="Narain K."/>
            <person name="Devi K.R."/>
            <person name="Agatsuma T."/>
            <person name="Nawaratna S."/>
            <person name="Gobert G.N."/>
            <person name="Jones M.K."/>
            <person name="Ragan M.A."/>
            <person name="McManus D.P."/>
            <person name="Krause L."/>
        </authorList>
    </citation>
    <scope>NUCLEOTIDE SEQUENCE [LARGE SCALE GENOMIC DNA]</scope>
    <source>
        <strain evidence="8 9">IND2009</strain>
    </source>
</reference>
<feature type="non-terminal residue" evidence="8">
    <location>
        <position position="1"/>
    </location>
</feature>
<dbReference type="InterPro" id="IPR023561">
    <property type="entry name" value="Carbonic_anhydrase_a-class"/>
</dbReference>
<dbReference type="InterPro" id="IPR036398">
    <property type="entry name" value="CA_dom_sf"/>
</dbReference>
<feature type="domain" description="Alpha-carbonic anhydrase" evidence="7">
    <location>
        <begin position="1"/>
        <end position="158"/>
    </location>
</feature>
<dbReference type="GO" id="GO:0004089">
    <property type="term" value="F:carbonate dehydratase activity"/>
    <property type="evidence" value="ECO:0007669"/>
    <property type="project" value="UniProtKB-EC"/>
</dbReference>
<dbReference type="SUPFAM" id="SSF51069">
    <property type="entry name" value="Carbonic anhydrase"/>
    <property type="match status" value="1"/>
</dbReference>
<dbReference type="PANTHER" id="PTHR18952:SF265">
    <property type="entry name" value="CARBONIC ANHYDRASE"/>
    <property type="match status" value="1"/>
</dbReference>
<evidence type="ECO:0000256" key="6">
    <source>
        <dbReference type="ARBA" id="ARBA00048348"/>
    </source>
</evidence>
<dbReference type="InterPro" id="IPR001148">
    <property type="entry name" value="CA_dom"/>
</dbReference>
<dbReference type="EC" id="4.2.1.1" evidence="2"/>
<proteinExistence type="inferred from homology"/>
<accession>A0A5J4NI68</accession>
<evidence type="ECO:0000256" key="3">
    <source>
        <dbReference type="ARBA" id="ARBA00022723"/>
    </source>
</evidence>
<protein>
    <recommendedName>
        <fullName evidence="2">carbonic anhydrase</fullName>
        <ecNumber evidence="2">4.2.1.1</ecNumber>
    </recommendedName>
</protein>
<dbReference type="Proteomes" id="UP000324629">
    <property type="component" value="Unassembled WGS sequence"/>
</dbReference>
<dbReference type="GO" id="GO:0005886">
    <property type="term" value="C:plasma membrane"/>
    <property type="evidence" value="ECO:0007669"/>
    <property type="project" value="TreeGrafter"/>
</dbReference>
<dbReference type="Gene3D" id="3.10.200.10">
    <property type="entry name" value="Alpha carbonic anhydrase"/>
    <property type="match status" value="1"/>
</dbReference>
<keyword evidence="4" id="KW-0862">Zinc</keyword>
<sequence length="186" mass="20933">FFLFQAHLVCYNKRYEKFSDAVGSPHGLAVLGFWVDISTSSNTGMTLLEQLGDFSRVLPDIVTYNRSVEINAFDLTELLTVVDPKNYFRYEGSLTTPPCTPNVLWTVFRDSALITEEQLALFRALRYSDQETAKQMGDNFRTALQLNPANAPIPRVMYKTWSGSGTHSVSILLVLLSSGIVTYVQY</sequence>
<keyword evidence="5" id="KW-0456">Lyase</keyword>
<comment type="catalytic activity">
    <reaction evidence="6">
        <text>hydrogencarbonate + H(+) = CO2 + H2O</text>
        <dbReference type="Rhea" id="RHEA:10748"/>
        <dbReference type="ChEBI" id="CHEBI:15377"/>
        <dbReference type="ChEBI" id="CHEBI:15378"/>
        <dbReference type="ChEBI" id="CHEBI:16526"/>
        <dbReference type="ChEBI" id="CHEBI:17544"/>
        <dbReference type="EC" id="4.2.1.1"/>
    </reaction>
</comment>
<comment type="caution">
    <text evidence="8">The sequence shown here is derived from an EMBL/GenBank/DDBJ whole genome shotgun (WGS) entry which is preliminary data.</text>
</comment>
<gene>
    <name evidence="8" type="ORF">DEA37_0009116</name>
</gene>
<evidence type="ECO:0000259" key="7">
    <source>
        <dbReference type="PROSITE" id="PS51144"/>
    </source>
</evidence>
<keyword evidence="3" id="KW-0479">Metal-binding</keyword>
<evidence type="ECO:0000256" key="4">
    <source>
        <dbReference type="ARBA" id="ARBA00022833"/>
    </source>
</evidence>
<evidence type="ECO:0000256" key="5">
    <source>
        <dbReference type="ARBA" id="ARBA00023239"/>
    </source>
</evidence>
<dbReference type="EMBL" id="QNGE01002631">
    <property type="protein sequence ID" value="KAA3675255.1"/>
    <property type="molecule type" value="Genomic_DNA"/>
</dbReference>
<comment type="similarity">
    <text evidence="1">Belongs to the alpha-carbonic anhydrase family.</text>
</comment>
<dbReference type="AlphaFoldDB" id="A0A5J4NI68"/>
<evidence type="ECO:0000313" key="8">
    <source>
        <dbReference type="EMBL" id="KAA3675255.1"/>
    </source>
</evidence>
<evidence type="ECO:0000313" key="9">
    <source>
        <dbReference type="Proteomes" id="UP000324629"/>
    </source>
</evidence>
<evidence type="ECO:0000256" key="1">
    <source>
        <dbReference type="ARBA" id="ARBA00010718"/>
    </source>
</evidence>
<organism evidence="8 9">
    <name type="scientific">Paragonimus westermani</name>
    <dbReference type="NCBI Taxonomy" id="34504"/>
    <lineage>
        <taxon>Eukaryota</taxon>
        <taxon>Metazoa</taxon>
        <taxon>Spiralia</taxon>
        <taxon>Lophotrochozoa</taxon>
        <taxon>Platyhelminthes</taxon>
        <taxon>Trematoda</taxon>
        <taxon>Digenea</taxon>
        <taxon>Plagiorchiida</taxon>
        <taxon>Troglotremata</taxon>
        <taxon>Troglotrematidae</taxon>
        <taxon>Paragonimus</taxon>
    </lineage>
</organism>
<dbReference type="PANTHER" id="PTHR18952">
    <property type="entry name" value="CARBONIC ANHYDRASE"/>
    <property type="match status" value="1"/>
</dbReference>
<dbReference type="PROSITE" id="PS51144">
    <property type="entry name" value="ALPHA_CA_2"/>
    <property type="match status" value="1"/>
</dbReference>
<dbReference type="CDD" id="cd00326">
    <property type="entry name" value="alpha_CA"/>
    <property type="match status" value="1"/>
</dbReference>